<protein>
    <submittedName>
        <fullName evidence="2">YcaO-like family protein</fullName>
    </submittedName>
</protein>
<name>A0ABW3YXR0_MYCRA</name>
<comment type="caution">
    <text evidence="2">The sequence shown here is derived from an EMBL/GenBank/DDBJ whole genome shotgun (WGS) entry which is preliminary data.</text>
</comment>
<reference evidence="3" key="1">
    <citation type="journal article" date="2019" name="Int. J. Syst. Evol. Microbiol.">
        <title>The Global Catalogue of Microorganisms (GCM) 10K type strain sequencing project: providing services to taxonomists for standard genome sequencing and annotation.</title>
        <authorList>
            <consortium name="The Broad Institute Genomics Platform"/>
            <consortium name="The Broad Institute Genome Sequencing Center for Infectious Disease"/>
            <person name="Wu L."/>
            <person name="Ma J."/>
        </authorList>
    </citation>
    <scope>NUCLEOTIDE SEQUENCE [LARGE SCALE GENOMIC DNA]</scope>
    <source>
        <strain evidence="3">CCUG 55609</strain>
    </source>
</reference>
<dbReference type="RefSeq" id="WP_374838985.1">
    <property type="nucleotide sequence ID" value="NZ_JBHEEW010000008.1"/>
</dbReference>
<dbReference type="PROSITE" id="PS51664">
    <property type="entry name" value="YCAO"/>
    <property type="match status" value="1"/>
</dbReference>
<feature type="domain" description="YcaO" evidence="1">
    <location>
        <begin position="55"/>
        <end position="412"/>
    </location>
</feature>
<sequence length="412" mass="44334">MYSSADDHIATAFDVFSVSPADFPVALNVALPRADGAPFALPPAATPERGRIASGRGLTVEQALASCRGEAAELVSSCHWGSETVHAASYGKVKERAFHPASLLLASDDQYEKRREWNARHGKYDWLPKRFDEQEVVDWVEAVDLTDGAPMLVTAAQTYIGYAEAGDAGTFAVADSNGCAAGATLDDAVIAGFLELVERDATALWWYGKHARPAADFAEAGGAMTIFEWLADRERDCYLLDLTSDFGIPVRAAISADRAGGGIAIGTAAHFDPSVAAISALTEMMQAFLSLEMRKAIPTKPGDPFQFWLNSVNVHSLPHLLPTARRERKGAAVSSPSLDTCVALCHDRGLRLLMVDLTRARVGVPVARVVVPGLRPPHARFAAGRLFDVPPRIGWCDRSIDISELNDLPLTI</sequence>
<dbReference type="Proteomes" id="UP001597173">
    <property type="component" value="Unassembled WGS sequence"/>
</dbReference>
<gene>
    <name evidence="2" type="ORF">ACFQ33_12490</name>
</gene>
<dbReference type="InterPro" id="IPR003776">
    <property type="entry name" value="YcaO-like_dom"/>
</dbReference>
<dbReference type="PANTHER" id="PTHR37809:SF1">
    <property type="entry name" value="RIBOSOMAL PROTEIN S12 METHYLTHIOTRANSFERASE ACCESSORY FACTOR YCAO"/>
    <property type="match status" value="1"/>
</dbReference>
<evidence type="ECO:0000259" key="1">
    <source>
        <dbReference type="PROSITE" id="PS51664"/>
    </source>
</evidence>
<dbReference type="Pfam" id="PF02624">
    <property type="entry name" value="YcaO"/>
    <property type="match status" value="1"/>
</dbReference>
<dbReference type="Gene3D" id="3.30.160.660">
    <property type="match status" value="1"/>
</dbReference>
<dbReference type="Gene3D" id="3.30.1330.230">
    <property type="match status" value="1"/>
</dbReference>
<accession>A0ABW3YXR0</accession>
<organism evidence="2 3">
    <name type="scientific">Mycoplana ramosa</name>
    <name type="common">Mycoplana bullata</name>
    <dbReference type="NCBI Taxonomy" id="40837"/>
    <lineage>
        <taxon>Bacteria</taxon>
        <taxon>Pseudomonadati</taxon>
        <taxon>Pseudomonadota</taxon>
        <taxon>Alphaproteobacteria</taxon>
        <taxon>Hyphomicrobiales</taxon>
        <taxon>Rhizobiaceae</taxon>
        <taxon>Mycoplana</taxon>
    </lineage>
</organism>
<evidence type="ECO:0000313" key="3">
    <source>
        <dbReference type="Proteomes" id="UP001597173"/>
    </source>
</evidence>
<dbReference type="PANTHER" id="PTHR37809">
    <property type="entry name" value="RIBOSOMAL PROTEIN S12 METHYLTHIOTRANSFERASE ACCESSORY FACTOR YCAO"/>
    <property type="match status" value="1"/>
</dbReference>
<evidence type="ECO:0000313" key="2">
    <source>
        <dbReference type="EMBL" id="MFD1328712.1"/>
    </source>
</evidence>
<dbReference type="EMBL" id="JBHTNF010000006">
    <property type="protein sequence ID" value="MFD1328712.1"/>
    <property type="molecule type" value="Genomic_DNA"/>
</dbReference>
<proteinExistence type="predicted"/>
<dbReference type="Gene3D" id="3.30.40.250">
    <property type="match status" value="1"/>
</dbReference>
<keyword evidence="3" id="KW-1185">Reference proteome</keyword>